<proteinExistence type="predicted"/>
<keyword evidence="3" id="KW-1185">Reference proteome</keyword>
<evidence type="ECO:0000313" key="3">
    <source>
        <dbReference type="Proteomes" id="UP001500503"/>
    </source>
</evidence>
<evidence type="ECO:0000313" key="2">
    <source>
        <dbReference type="EMBL" id="GAA4505454.1"/>
    </source>
</evidence>
<dbReference type="EMBL" id="BAABHF010000038">
    <property type="protein sequence ID" value="GAA4505454.1"/>
    <property type="molecule type" value="Genomic_DNA"/>
</dbReference>
<gene>
    <name evidence="2" type="ORF">GCM10023191_061150</name>
</gene>
<feature type="compositionally biased region" description="Polar residues" evidence="1">
    <location>
        <begin position="10"/>
        <end position="23"/>
    </location>
</feature>
<dbReference type="Proteomes" id="UP001500503">
    <property type="component" value="Unassembled WGS sequence"/>
</dbReference>
<reference evidence="3" key="1">
    <citation type="journal article" date="2019" name="Int. J. Syst. Evol. Microbiol.">
        <title>The Global Catalogue of Microorganisms (GCM) 10K type strain sequencing project: providing services to taxonomists for standard genome sequencing and annotation.</title>
        <authorList>
            <consortium name="The Broad Institute Genomics Platform"/>
            <consortium name="The Broad Institute Genome Sequencing Center for Infectious Disease"/>
            <person name="Wu L."/>
            <person name="Ma J."/>
        </authorList>
    </citation>
    <scope>NUCLEOTIDE SEQUENCE [LARGE SCALE GENOMIC DNA]</scope>
    <source>
        <strain evidence="3">JCM 17933</strain>
    </source>
</reference>
<organism evidence="2 3">
    <name type="scientific">Actinoallomurus oryzae</name>
    <dbReference type="NCBI Taxonomy" id="502180"/>
    <lineage>
        <taxon>Bacteria</taxon>
        <taxon>Bacillati</taxon>
        <taxon>Actinomycetota</taxon>
        <taxon>Actinomycetes</taxon>
        <taxon>Streptosporangiales</taxon>
        <taxon>Thermomonosporaceae</taxon>
        <taxon>Actinoallomurus</taxon>
    </lineage>
</organism>
<dbReference type="RefSeq" id="WP_345469692.1">
    <property type="nucleotide sequence ID" value="NZ_BAABHF010000038.1"/>
</dbReference>
<comment type="caution">
    <text evidence="2">The sequence shown here is derived from an EMBL/GenBank/DDBJ whole genome shotgun (WGS) entry which is preliminary data.</text>
</comment>
<evidence type="ECO:0000256" key="1">
    <source>
        <dbReference type="SAM" id="MobiDB-lite"/>
    </source>
</evidence>
<accession>A0ABP8QP95</accession>
<feature type="region of interest" description="Disordered" evidence="1">
    <location>
        <begin position="1"/>
        <end position="23"/>
    </location>
</feature>
<name>A0ABP8QP95_9ACTN</name>
<sequence>MTADGYTAVPATSTSSGEGMIGASNTQDAERLRYLLAGHVDNPSLVDAGSEAMIT</sequence>
<protein>
    <submittedName>
        <fullName evidence="2">Uncharacterized protein</fullName>
    </submittedName>
</protein>